<dbReference type="Pfam" id="PF03203">
    <property type="entry name" value="MerC"/>
    <property type="match status" value="1"/>
</dbReference>
<keyword evidence="1" id="KW-1133">Transmembrane helix</keyword>
<keyword evidence="1" id="KW-0812">Transmembrane</keyword>
<protein>
    <submittedName>
        <fullName evidence="2">MerC domain-containing protein</fullName>
    </submittedName>
</protein>
<evidence type="ECO:0000313" key="2">
    <source>
        <dbReference type="EMBL" id="MFC4364347.1"/>
    </source>
</evidence>
<organism evidence="2 3">
    <name type="scientific">Simiduia curdlanivorans</name>
    <dbReference type="NCBI Taxonomy" id="1492769"/>
    <lineage>
        <taxon>Bacteria</taxon>
        <taxon>Pseudomonadati</taxon>
        <taxon>Pseudomonadota</taxon>
        <taxon>Gammaproteobacteria</taxon>
        <taxon>Cellvibrionales</taxon>
        <taxon>Cellvibrionaceae</taxon>
        <taxon>Simiduia</taxon>
    </lineage>
</organism>
<keyword evidence="3" id="KW-1185">Reference proteome</keyword>
<evidence type="ECO:0000313" key="3">
    <source>
        <dbReference type="Proteomes" id="UP001595840"/>
    </source>
</evidence>
<evidence type="ECO:0000256" key="1">
    <source>
        <dbReference type="SAM" id="Phobius"/>
    </source>
</evidence>
<name>A0ABV8VC83_9GAMM</name>
<sequence length="118" mass="12723">MRDALGAVCSGLCLIHCLALPVLAATGTTFIGFAMLSSESTHLWLCALMMVFALWAFPSGWRAHKCLWPGLLAIAAAVLVLLALFASEAEETYWIASSLTLIGGHLMNRYLLRARASL</sequence>
<accession>A0ABV8VC83</accession>
<proteinExistence type="predicted"/>
<feature type="transmembrane region" description="Helical" evidence="1">
    <location>
        <begin position="40"/>
        <end position="57"/>
    </location>
</feature>
<gene>
    <name evidence="2" type="ORF">ACFOX3_18705</name>
</gene>
<reference evidence="3" key="1">
    <citation type="journal article" date="2019" name="Int. J. Syst. Evol. Microbiol.">
        <title>The Global Catalogue of Microorganisms (GCM) 10K type strain sequencing project: providing services to taxonomists for standard genome sequencing and annotation.</title>
        <authorList>
            <consortium name="The Broad Institute Genomics Platform"/>
            <consortium name="The Broad Institute Genome Sequencing Center for Infectious Disease"/>
            <person name="Wu L."/>
            <person name="Ma J."/>
        </authorList>
    </citation>
    <scope>NUCLEOTIDE SEQUENCE [LARGE SCALE GENOMIC DNA]</scope>
    <source>
        <strain evidence="3">CECT 8570</strain>
    </source>
</reference>
<dbReference type="InterPro" id="IPR004891">
    <property type="entry name" value="Mercury-R_MerC"/>
</dbReference>
<keyword evidence="1" id="KW-0472">Membrane</keyword>
<feature type="transmembrane region" description="Helical" evidence="1">
    <location>
        <begin position="92"/>
        <end position="112"/>
    </location>
</feature>
<dbReference type="Proteomes" id="UP001595840">
    <property type="component" value="Unassembled WGS sequence"/>
</dbReference>
<comment type="caution">
    <text evidence="2">The sequence shown here is derived from an EMBL/GenBank/DDBJ whole genome shotgun (WGS) entry which is preliminary data.</text>
</comment>
<dbReference type="EMBL" id="JBHSCX010000021">
    <property type="protein sequence ID" value="MFC4364347.1"/>
    <property type="molecule type" value="Genomic_DNA"/>
</dbReference>
<dbReference type="RefSeq" id="WP_290262231.1">
    <property type="nucleotide sequence ID" value="NZ_JAUFQG010000004.1"/>
</dbReference>
<feature type="transmembrane region" description="Helical" evidence="1">
    <location>
        <begin position="66"/>
        <end position="86"/>
    </location>
</feature>